<evidence type="ECO:0000259" key="2">
    <source>
        <dbReference type="PROSITE" id="PS50181"/>
    </source>
</evidence>
<evidence type="ECO:0000313" key="3">
    <source>
        <dbReference type="EMBL" id="KAF2802600.1"/>
    </source>
</evidence>
<evidence type="ECO:0000313" key="5">
    <source>
        <dbReference type="RefSeq" id="XP_033569564.1"/>
    </source>
</evidence>
<feature type="region of interest" description="Disordered" evidence="1">
    <location>
        <begin position="101"/>
        <end position="126"/>
    </location>
</feature>
<dbReference type="InterPro" id="IPR036047">
    <property type="entry name" value="F-box-like_dom_sf"/>
</dbReference>
<dbReference type="Gene3D" id="1.20.1280.50">
    <property type="match status" value="1"/>
</dbReference>
<feature type="compositionally biased region" description="Polar residues" evidence="1">
    <location>
        <begin position="30"/>
        <end position="40"/>
    </location>
</feature>
<dbReference type="PROSITE" id="PS50181">
    <property type="entry name" value="FBOX"/>
    <property type="match status" value="1"/>
</dbReference>
<reference evidence="3 5" key="1">
    <citation type="journal article" date="2020" name="Stud. Mycol.">
        <title>101 Dothideomycetes genomes: a test case for predicting lifestyles and emergence of pathogens.</title>
        <authorList>
            <person name="Haridas S."/>
            <person name="Albert R."/>
            <person name="Binder M."/>
            <person name="Bloem J."/>
            <person name="Labutti K."/>
            <person name="Salamov A."/>
            <person name="Andreopoulos B."/>
            <person name="Baker S."/>
            <person name="Barry K."/>
            <person name="Bills G."/>
            <person name="Bluhm B."/>
            <person name="Cannon C."/>
            <person name="Castanera R."/>
            <person name="Culley D."/>
            <person name="Daum C."/>
            <person name="Ezra D."/>
            <person name="Gonzalez J."/>
            <person name="Henrissat B."/>
            <person name="Kuo A."/>
            <person name="Liang C."/>
            <person name="Lipzen A."/>
            <person name="Lutzoni F."/>
            <person name="Magnuson J."/>
            <person name="Mondo S."/>
            <person name="Nolan M."/>
            <person name="Ohm R."/>
            <person name="Pangilinan J."/>
            <person name="Park H.-J."/>
            <person name="Ramirez L."/>
            <person name="Alfaro M."/>
            <person name="Sun H."/>
            <person name="Tritt A."/>
            <person name="Yoshinaga Y."/>
            <person name="Zwiers L.-H."/>
            <person name="Turgeon B."/>
            <person name="Goodwin S."/>
            <person name="Spatafora J."/>
            <person name="Crous P."/>
            <person name="Grigoriev I."/>
        </authorList>
    </citation>
    <scope>NUCLEOTIDE SEQUENCE</scope>
    <source>
        <strain evidence="3 5">CBS 304.34</strain>
    </source>
</reference>
<sequence>MENTRDESDTAEKVIASALAPMAAGFEVKSSNRTARVSSVTPPPCNVKSPPAQTTTGEPFDLQHTAAILHPPTERVQTTTASSLHTVVIPCDFESPGGKPTLFSKKPQFNDHAMSNQSTGGTREKEQGGLLAKEKATKASSPIERLPAELLHDICTRLDISDLKAFRGVNKRFSDIGTEHAFSHITVNLLKDSYD</sequence>
<gene>
    <name evidence="3 5" type="ORF">BDZ99DRAFT_527327</name>
</gene>
<accession>A0A6A6Y1S3</accession>
<dbReference type="Proteomes" id="UP000504636">
    <property type="component" value="Unplaced"/>
</dbReference>
<dbReference type="EMBL" id="MU003722">
    <property type="protein sequence ID" value="KAF2802600.1"/>
    <property type="molecule type" value="Genomic_DNA"/>
</dbReference>
<reference evidence="5" key="3">
    <citation type="submission" date="2025-04" db="UniProtKB">
        <authorList>
            <consortium name="RefSeq"/>
        </authorList>
    </citation>
    <scope>IDENTIFICATION</scope>
    <source>
        <strain evidence="5">CBS 304.34</strain>
    </source>
</reference>
<dbReference type="AlphaFoldDB" id="A0A6A6Y1S3"/>
<dbReference type="CDD" id="cd09917">
    <property type="entry name" value="F-box_SF"/>
    <property type="match status" value="1"/>
</dbReference>
<dbReference type="GeneID" id="54467139"/>
<name>A0A6A6Y1S3_9PEZI</name>
<dbReference type="SMART" id="SM00256">
    <property type="entry name" value="FBOX"/>
    <property type="match status" value="1"/>
</dbReference>
<dbReference type="RefSeq" id="XP_033569564.1">
    <property type="nucleotide sequence ID" value="XM_033726246.1"/>
</dbReference>
<organism evidence="3">
    <name type="scientific">Mytilinidion resinicola</name>
    <dbReference type="NCBI Taxonomy" id="574789"/>
    <lineage>
        <taxon>Eukaryota</taxon>
        <taxon>Fungi</taxon>
        <taxon>Dikarya</taxon>
        <taxon>Ascomycota</taxon>
        <taxon>Pezizomycotina</taxon>
        <taxon>Dothideomycetes</taxon>
        <taxon>Pleosporomycetidae</taxon>
        <taxon>Mytilinidiales</taxon>
        <taxon>Mytilinidiaceae</taxon>
        <taxon>Mytilinidion</taxon>
    </lineage>
</organism>
<feature type="domain" description="F-box" evidence="2">
    <location>
        <begin position="140"/>
        <end position="185"/>
    </location>
</feature>
<proteinExistence type="predicted"/>
<protein>
    <recommendedName>
        <fullName evidence="2">F-box domain-containing protein</fullName>
    </recommendedName>
</protein>
<dbReference type="Pfam" id="PF00646">
    <property type="entry name" value="F-box"/>
    <property type="match status" value="1"/>
</dbReference>
<keyword evidence="4" id="KW-1185">Reference proteome</keyword>
<dbReference type="InterPro" id="IPR001810">
    <property type="entry name" value="F-box_dom"/>
</dbReference>
<feature type="region of interest" description="Disordered" evidence="1">
    <location>
        <begin position="30"/>
        <end position="55"/>
    </location>
</feature>
<evidence type="ECO:0000313" key="4">
    <source>
        <dbReference type="Proteomes" id="UP000504636"/>
    </source>
</evidence>
<reference evidence="5" key="2">
    <citation type="submission" date="2020-04" db="EMBL/GenBank/DDBJ databases">
        <authorList>
            <consortium name="NCBI Genome Project"/>
        </authorList>
    </citation>
    <scope>NUCLEOTIDE SEQUENCE</scope>
    <source>
        <strain evidence="5">CBS 304.34</strain>
    </source>
</reference>
<dbReference type="SUPFAM" id="SSF81383">
    <property type="entry name" value="F-box domain"/>
    <property type="match status" value="1"/>
</dbReference>
<evidence type="ECO:0000256" key="1">
    <source>
        <dbReference type="SAM" id="MobiDB-lite"/>
    </source>
</evidence>
<dbReference type="OrthoDB" id="5422579at2759"/>